<reference evidence="1" key="1">
    <citation type="submission" date="2021-02" db="EMBL/GenBank/DDBJ databases">
        <authorList>
            <person name="Nowell W R."/>
        </authorList>
    </citation>
    <scope>NUCLEOTIDE SEQUENCE</scope>
</reference>
<sequence>MTINKKTLESLSNDLFLDLFKLFDAFNFFRAFYDLNTRFNSLLLIHFQAYCVDFRSILKKDFNTFYQMYFPLIINCIIYLQLSDDEDTPYQCAHFQSTYLTIGRFNNLRSLTFNSFSSDQKINQHFFFRTYIVIKDFQDVIDQIWNLPKLTHLYWDIRFTVDNYFSIPTCISTSLQYLTIHQNKWYLHELPHLLEKVSCLRKFSSSLDTYEEDDLPLVHTFKSLAQNLSITKLVLSSICSQRLMINLFQLLPNLDLNLGCSINDQTNKGKVDQYIATYRKPFWIEHHQWFIQCHWRQWIDDLSIRIYSLLYVFDDFPLFRNNLNYHTKPTCPADIYFSYDSVDKIRYEPSLFNEESLSNIKLNNIEILSLKLSTDHRFFSVIPMFENLFSLNVVIPTEIYQLQLQALLDHVSHLFSLGFESWNISAIPPYQYTSSSIRRLDLEGRDRSDRRHRFNCKE</sequence>
<organism evidence="1 2">
    <name type="scientific">Rotaria sordida</name>
    <dbReference type="NCBI Taxonomy" id="392033"/>
    <lineage>
        <taxon>Eukaryota</taxon>
        <taxon>Metazoa</taxon>
        <taxon>Spiralia</taxon>
        <taxon>Gnathifera</taxon>
        <taxon>Rotifera</taxon>
        <taxon>Eurotatoria</taxon>
        <taxon>Bdelloidea</taxon>
        <taxon>Philodinida</taxon>
        <taxon>Philodinidae</taxon>
        <taxon>Rotaria</taxon>
    </lineage>
</organism>
<name>A0A814CNG0_9BILA</name>
<proteinExistence type="predicted"/>
<protein>
    <submittedName>
        <fullName evidence="1">Uncharacterized protein</fullName>
    </submittedName>
</protein>
<comment type="caution">
    <text evidence="1">The sequence shown here is derived from an EMBL/GenBank/DDBJ whole genome shotgun (WGS) entry which is preliminary data.</text>
</comment>
<evidence type="ECO:0000313" key="2">
    <source>
        <dbReference type="Proteomes" id="UP000663882"/>
    </source>
</evidence>
<dbReference type="EMBL" id="CAJNOO010000436">
    <property type="protein sequence ID" value="CAF0942588.1"/>
    <property type="molecule type" value="Genomic_DNA"/>
</dbReference>
<dbReference type="OrthoDB" id="9987080at2759"/>
<dbReference type="AlphaFoldDB" id="A0A814CNG0"/>
<evidence type="ECO:0000313" key="1">
    <source>
        <dbReference type="EMBL" id="CAF0942588.1"/>
    </source>
</evidence>
<gene>
    <name evidence="1" type="ORF">RFH988_LOCUS11171</name>
</gene>
<accession>A0A814CNG0</accession>
<dbReference type="Proteomes" id="UP000663882">
    <property type="component" value="Unassembled WGS sequence"/>
</dbReference>